<dbReference type="EMBL" id="JAQQWE010000001">
    <property type="protein sequence ID" value="KAK7967835.1"/>
    <property type="molecule type" value="Genomic_DNA"/>
</dbReference>
<feature type="region of interest" description="Disordered" evidence="1">
    <location>
        <begin position="109"/>
        <end position="161"/>
    </location>
</feature>
<dbReference type="GO" id="GO:0016787">
    <property type="term" value="F:hydrolase activity"/>
    <property type="evidence" value="ECO:0007669"/>
    <property type="project" value="UniProtKB-KW"/>
</dbReference>
<evidence type="ECO:0000256" key="1">
    <source>
        <dbReference type="SAM" id="MobiDB-lite"/>
    </source>
</evidence>
<name>A0ABR1QYR0_9PEZI</name>
<reference evidence="2 3" key="1">
    <citation type="submission" date="2023-01" db="EMBL/GenBank/DDBJ databases">
        <title>Analysis of 21 Apiospora genomes using comparative genomics revels a genus with tremendous synthesis potential of carbohydrate active enzymes and secondary metabolites.</title>
        <authorList>
            <person name="Sorensen T."/>
        </authorList>
    </citation>
    <scope>NUCLEOTIDE SEQUENCE [LARGE SCALE GENOMIC DNA]</scope>
    <source>
        <strain evidence="2 3">CBS 24483</strain>
    </source>
</reference>
<protein>
    <submittedName>
        <fullName evidence="2">P-loop containing nucleoside triphosphate hydrolase protein</fullName>
    </submittedName>
</protein>
<keyword evidence="3" id="KW-1185">Reference proteome</keyword>
<comment type="caution">
    <text evidence="2">The sequence shown here is derived from an EMBL/GenBank/DDBJ whole genome shotgun (WGS) entry which is preliminary data.</text>
</comment>
<gene>
    <name evidence="2" type="ORF">PG986_002112</name>
</gene>
<feature type="compositionally biased region" description="Polar residues" evidence="1">
    <location>
        <begin position="109"/>
        <end position="121"/>
    </location>
</feature>
<sequence>MTNTRVNDEVRMNILVFREMCGVEFCPRIIIRSTMWNTMAGGPLSENSLGQNRARMDDFVADPSVFGDLIDAGATYKEFWSGSRGSCRDIMEHFANLPPGQMAIERQLNRSSKLKNTSVSSAITEEERRREREKRAIRKRGSHKSEKEHGSWLAGMMPGKK</sequence>
<evidence type="ECO:0000313" key="2">
    <source>
        <dbReference type="EMBL" id="KAK7967835.1"/>
    </source>
</evidence>
<dbReference type="Proteomes" id="UP001391051">
    <property type="component" value="Unassembled WGS sequence"/>
</dbReference>
<dbReference type="GeneID" id="92071396"/>
<feature type="compositionally biased region" description="Basic and acidic residues" evidence="1">
    <location>
        <begin position="125"/>
        <end position="134"/>
    </location>
</feature>
<organism evidence="2 3">
    <name type="scientific">Apiospora aurea</name>
    <dbReference type="NCBI Taxonomy" id="335848"/>
    <lineage>
        <taxon>Eukaryota</taxon>
        <taxon>Fungi</taxon>
        <taxon>Dikarya</taxon>
        <taxon>Ascomycota</taxon>
        <taxon>Pezizomycotina</taxon>
        <taxon>Sordariomycetes</taxon>
        <taxon>Xylariomycetidae</taxon>
        <taxon>Amphisphaeriales</taxon>
        <taxon>Apiosporaceae</taxon>
        <taxon>Apiospora</taxon>
    </lineage>
</organism>
<dbReference type="RefSeq" id="XP_066707227.1">
    <property type="nucleotide sequence ID" value="XM_066838334.1"/>
</dbReference>
<evidence type="ECO:0000313" key="3">
    <source>
        <dbReference type="Proteomes" id="UP001391051"/>
    </source>
</evidence>
<proteinExistence type="predicted"/>
<keyword evidence="2" id="KW-0378">Hydrolase</keyword>
<accession>A0ABR1QYR0</accession>